<dbReference type="FunFam" id="2.60.40.420:FF:000016">
    <property type="entry name" value="Monocopper oxidase-like protein"/>
    <property type="match status" value="1"/>
</dbReference>
<sequence length="862" mass="96660">MWECVDFYPVAINGSQGLDTSANGPDIKHVLKASLDNTKVDYYALGTYDPVTDRWTPDNPKEDVGIGLRVDYGRYYASKTFYDQYKKRRILWGWINETDTEEDDLEKGWASVQTIPRAVLFDNKTGTNLLQWPVEEIESLRLNSTDFEEVLVEPGSVVPLDIGMAAQLDIFVEFETELISDSVVEEYGCSGGAVDRSSLGPFGILAIADQTLSELTPVFFRPVNSTDGTLKTYFCADETRSSKALDVFKQVYGSTVPVLEDEKLGMRVLVDHSIVESFAQGGRTVITSRIYPTEAIYGAARLFLFNNATSVNVKATLKIWELNSAFIHPSVSYEFRLSYITASPLGVPQQVIAVNGKFPGPVINATTNYVVIVNVWNDLDDENLLMTWPGIQMRRDSWEDGVLGTNCPIPLKQNYTYNFQPDGDIILLIGDWYTQNHTALRTALDSGKDLGMPDGVLINGKGPYRYNTTFVPDGIEYETIQVDPGKTYRLRVHNVGTSTSLNFRIQGHNLLLVETEGHYTSQQNFTSFDIHVGQSYSFLATMDQNATSDYYIVASARFVNESLWQRVTGVAVLHYSNSKGPVSGPLPEAPSDVYNQWAAMTQPRSIKQNTTASGARPNPQGSFHYGQINITETYILRILPPVTIDGKQRATLNGISFVNPDTPIRLADLHNVKGAYKLDFPDKPLDRPPRMDISVINATYKGFIEVVLQNNDTKMLSFHMDGYSFFVVGMDWGVWTEDKKSSYNNWDAISRCTVEVYPGGWTAVLVSLDNVGVWNLRVENLDRWYLGHETYMRIINPEENGETEMAPPDNVRYCGALQGLQKYTSKISNAILSLSSLFVTWLIIIFVASGRQLLLRYIHSWG</sequence>
<dbReference type="Pfam" id="PF00251">
    <property type="entry name" value="Glyco_hydro_32N"/>
    <property type="match status" value="1"/>
</dbReference>
<dbReference type="GO" id="GO:0016491">
    <property type="term" value="F:oxidoreductase activity"/>
    <property type="evidence" value="ECO:0007669"/>
    <property type="project" value="InterPro"/>
</dbReference>
<comment type="similarity">
    <text evidence="2">Belongs to the multicopper oxidase family.</text>
</comment>
<organism evidence="12 13">
    <name type="scientific">Hevea brasiliensis</name>
    <name type="common">Para rubber tree</name>
    <name type="synonym">Siphonia brasiliensis</name>
    <dbReference type="NCBI Taxonomy" id="3981"/>
    <lineage>
        <taxon>Eukaryota</taxon>
        <taxon>Viridiplantae</taxon>
        <taxon>Streptophyta</taxon>
        <taxon>Embryophyta</taxon>
        <taxon>Tracheophyta</taxon>
        <taxon>Spermatophyta</taxon>
        <taxon>Magnoliopsida</taxon>
        <taxon>eudicotyledons</taxon>
        <taxon>Gunneridae</taxon>
        <taxon>Pentapetalae</taxon>
        <taxon>rosids</taxon>
        <taxon>fabids</taxon>
        <taxon>Malpighiales</taxon>
        <taxon>Euphorbiaceae</taxon>
        <taxon>Crotonoideae</taxon>
        <taxon>Micrandreae</taxon>
        <taxon>Hevea</taxon>
    </lineage>
</organism>
<evidence type="ECO:0000313" key="12">
    <source>
        <dbReference type="EMBL" id="KAF2315792.1"/>
    </source>
</evidence>
<evidence type="ECO:0000259" key="8">
    <source>
        <dbReference type="Pfam" id="PF00394"/>
    </source>
</evidence>
<name>A0A6A6MPL0_HEVBR</name>
<dbReference type="Gene3D" id="2.60.40.420">
    <property type="entry name" value="Cupredoxins - blue copper proteins"/>
    <property type="match status" value="3"/>
</dbReference>
<dbReference type="InterPro" id="IPR011707">
    <property type="entry name" value="Cu-oxidase-like_N"/>
</dbReference>
<evidence type="ECO:0000259" key="9">
    <source>
        <dbReference type="Pfam" id="PF07731"/>
    </source>
</evidence>
<feature type="domain" description="Glycosyl hydrolase family 32 N-terminal" evidence="7">
    <location>
        <begin position="1"/>
        <end position="133"/>
    </location>
</feature>
<dbReference type="SUPFAM" id="SSF49503">
    <property type="entry name" value="Cupredoxins"/>
    <property type="match status" value="3"/>
</dbReference>
<evidence type="ECO:0000259" key="11">
    <source>
        <dbReference type="Pfam" id="PF08244"/>
    </source>
</evidence>
<comment type="caution">
    <text evidence="12">The sequence shown here is derived from an EMBL/GenBank/DDBJ whole genome shotgun (WGS) entry which is preliminary data.</text>
</comment>
<dbReference type="InterPro" id="IPR023296">
    <property type="entry name" value="Glyco_hydro_beta-prop_sf"/>
</dbReference>
<dbReference type="Gene3D" id="2.60.120.560">
    <property type="entry name" value="Exo-inulinase, domain 1"/>
    <property type="match status" value="1"/>
</dbReference>
<dbReference type="FunFam" id="2.60.120.560:FF:000002">
    <property type="entry name" value="Beta-fructofuranosidase, insoluble isoenzyme CWINV1"/>
    <property type="match status" value="1"/>
</dbReference>
<dbReference type="AlphaFoldDB" id="A0A6A6MPL0"/>
<feature type="domain" description="Plastocyanin-like" evidence="8">
    <location>
        <begin position="424"/>
        <end position="578"/>
    </location>
</feature>
<dbReference type="SMART" id="SM00640">
    <property type="entry name" value="Glyco_32"/>
    <property type="match status" value="1"/>
</dbReference>
<dbReference type="PANTHER" id="PTHR31953">
    <property type="entry name" value="BETA-FRUCTOFURANOSIDASE, INSOLUBLE ISOENZYME CWINV1-RELATED"/>
    <property type="match status" value="1"/>
</dbReference>
<reference evidence="12 13" key="1">
    <citation type="journal article" date="2020" name="Mol. Plant">
        <title>The Chromosome-Based Rubber Tree Genome Provides New Insights into Spurge Genome Evolution and Rubber Biosynthesis.</title>
        <authorList>
            <person name="Liu J."/>
            <person name="Shi C."/>
            <person name="Shi C.C."/>
            <person name="Li W."/>
            <person name="Zhang Q.J."/>
            <person name="Zhang Y."/>
            <person name="Li K."/>
            <person name="Lu H.F."/>
            <person name="Shi C."/>
            <person name="Zhu S.T."/>
            <person name="Xiao Z.Y."/>
            <person name="Nan H."/>
            <person name="Yue Y."/>
            <person name="Zhu X.G."/>
            <person name="Wu Y."/>
            <person name="Hong X.N."/>
            <person name="Fan G.Y."/>
            <person name="Tong Y."/>
            <person name="Zhang D."/>
            <person name="Mao C.L."/>
            <person name="Liu Y.L."/>
            <person name="Hao S.J."/>
            <person name="Liu W.Q."/>
            <person name="Lv M.Q."/>
            <person name="Zhang H.B."/>
            <person name="Liu Y."/>
            <person name="Hu-Tang G.R."/>
            <person name="Wang J.P."/>
            <person name="Wang J.H."/>
            <person name="Sun Y.H."/>
            <person name="Ni S.B."/>
            <person name="Chen W.B."/>
            <person name="Zhang X.C."/>
            <person name="Jiao Y.N."/>
            <person name="Eichler E.E."/>
            <person name="Li G.H."/>
            <person name="Liu X."/>
            <person name="Gao L.Z."/>
        </authorList>
    </citation>
    <scope>NUCLEOTIDE SEQUENCE [LARGE SCALE GENOMIC DNA]</scope>
    <source>
        <strain evidence="13">cv. GT1</strain>
        <tissue evidence="12">Leaf</tissue>
    </source>
</reference>
<dbReference type="EMBL" id="JAAGAX010000005">
    <property type="protein sequence ID" value="KAF2315792.1"/>
    <property type="molecule type" value="Genomic_DNA"/>
</dbReference>
<comment type="similarity">
    <text evidence="1">Belongs to the glycosyl hydrolase 32 family.</text>
</comment>
<dbReference type="InterPro" id="IPR013320">
    <property type="entry name" value="ConA-like_dom_sf"/>
</dbReference>
<dbReference type="SUPFAM" id="SSF49899">
    <property type="entry name" value="Concanavalin A-like lectins/glucanases"/>
    <property type="match status" value="1"/>
</dbReference>
<dbReference type="InterPro" id="IPR001117">
    <property type="entry name" value="Cu-oxidase_2nd"/>
</dbReference>
<dbReference type="Pfam" id="PF07732">
    <property type="entry name" value="Cu-oxidase_3"/>
    <property type="match status" value="1"/>
</dbReference>
<dbReference type="GO" id="GO:0005507">
    <property type="term" value="F:copper ion binding"/>
    <property type="evidence" value="ECO:0007669"/>
    <property type="project" value="InterPro"/>
</dbReference>
<keyword evidence="5" id="KW-0326">Glycosidase</keyword>
<feature type="domain" description="Glycosyl hydrolase family 32 C-terminal" evidence="11">
    <location>
        <begin position="136"/>
        <end position="321"/>
    </location>
</feature>
<protein>
    <submittedName>
        <fullName evidence="12">Uncharacterized protein</fullName>
    </submittedName>
</protein>
<dbReference type="FunFam" id="2.60.40.420:FF:000012">
    <property type="entry name" value="Monocopper oxidase-like protein"/>
    <property type="match status" value="1"/>
</dbReference>
<dbReference type="SUPFAM" id="SSF75005">
    <property type="entry name" value="Arabinanase/levansucrase/invertase"/>
    <property type="match status" value="1"/>
</dbReference>
<keyword evidence="13" id="KW-1185">Reference proteome</keyword>
<evidence type="ECO:0000313" key="13">
    <source>
        <dbReference type="Proteomes" id="UP000467840"/>
    </source>
</evidence>
<evidence type="ECO:0000259" key="7">
    <source>
        <dbReference type="Pfam" id="PF00251"/>
    </source>
</evidence>
<dbReference type="InterPro" id="IPR013189">
    <property type="entry name" value="Glyco_hydro_32_C"/>
</dbReference>
<dbReference type="InterPro" id="IPR050551">
    <property type="entry name" value="Fructan_Metab_Enzymes"/>
</dbReference>
<keyword evidence="6" id="KW-1133">Transmembrane helix</keyword>
<dbReference type="GO" id="GO:0004553">
    <property type="term" value="F:hydrolase activity, hydrolyzing O-glycosyl compounds"/>
    <property type="evidence" value="ECO:0007669"/>
    <property type="project" value="InterPro"/>
</dbReference>
<dbReference type="Gene3D" id="2.115.10.20">
    <property type="entry name" value="Glycosyl hydrolase domain, family 43"/>
    <property type="match status" value="1"/>
</dbReference>
<evidence type="ECO:0000256" key="6">
    <source>
        <dbReference type="SAM" id="Phobius"/>
    </source>
</evidence>
<keyword evidence="6" id="KW-0472">Membrane</keyword>
<dbReference type="InterPro" id="IPR013148">
    <property type="entry name" value="Glyco_hydro_32_N"/>
</dbReference>
<dbReference type="InterPro" id="IPR011706">
    <property type="entry name" value="Cu-oxidase_C"/>
</dbReference>
<feature type="domain" description="Plastocyanin-like" evidence="10">
    <location>
        <begin position="338"/>
        <end position="423"/>
    </location>
</feature>
<accession>A0A6A6MPL0</accession>
<evidence type="ECO:0000256" key="5">
    <source>
        <dbReference type="ARBA" id="ARBA00023295"/>
    </source>
</evidence>
<feature type="transmembrane region" description="Helical" evidence="6">
    <location>
        <begin position="830"/>
        <end position="848"/>
    </location>
</feature>
<dbReference type="Proteomes" id="UP000467840">
    <property type="component" value="Chromosome 15"/>
</dbReference>
<evidence type="ECO:0000256" key="4">
    <source>
        <dbReference type="ARBA" id="ARBA00023180"/>
    </source>
</evidence>
<keyword evidence="3" id="KW-0378">Hydrolase</keyword>
<dbReference type="InterPro" id="IPR001362">
    <property type="entry name" value="Glyco_hydro_32"/>
</dbReference>
<evidence type="ECO:0000256" key="1">
    <source>
        <dbReference type="ARBA" id="ARBA00009902"/>
    </source>
</evidence>
<feature type="domain" description="Plastocyanin-like" evidence="9">
    <location>
        <begin position="662"/>
        <end position="798"/>
    </location>
</feature>
<keyword evidence="6" id="KW-0812">Transmembrane</keyword>
<gene>
    <name evidence="12" type="ORF">GH714_040330</name>
</gene>
<keyword evidence="4" id="KW-0325">Glycoprotein</keyword>
<evidence type="ECO:0000256" key="3">
    <source>
        <dbReference type="ARBA" id="ARBA00022801"/>
    </source>
</evidence>
<evidence type="ECO:0000259" key="10">
    <source>
        <dbReference type="Pfam" id="PF07732"/>
    </source>
</evidence>
<dbReference type="GO" id="GO:0005975">
    <property type="term" value="P:carbohydrate metabolic process"/>
    <property type="evidence" value="ECO:0007669"/>
    <property type="project" value="InterPro"/>
</dbReference>
<dbReference type="Pfam" id="PF00394">
    <property type="entry name" value="Cu-oxidase"/>
    <property type="match status" value="1"/>
</dbReference>
<dbReference type="Pfam" id="PF07731">
    <property type="entry name" value="Cu-oxidase_2"/>
    <property type="match status" value="1"/>
</dbReference>
<proteinExistence type="inferred from homology"/>
<dbReference type="Pfam" id="PF08244">
    <property type="entry name" value="Glyco_hydro_32C"/>
    <property type="match status" value="1"/>
</dbReference>
<dbReference type="InterPro" id="IPR008972">
    <property type="entry name" value="Cupredoxin"/>
</dbReference>
<evidence type="ECO:0000256" key="2">
    <source>
        <dbReference type="ARBA" id="ARBA00010609"/>
    </source>
</evidence>